<dbReference type="InterPro" id="IPR018146">
    <property type="entry name" value="Glyoxalase_1_CS"/>
</dbReference>
<dbReference type="PANTHER" id="PTHR43279:SF1">
    <property type="entry name" value="CATECHOL-2,3-DIOXYGENASE"/>
    <property type="match status" value="1"/>
</dbReference>
<dbReference type="SUPFAM" id="SSF54593">
    <property type="entry name" value="Glyoxalase/Bleomycin resistance protein/Dihydroxybiphenyl dioxygenase"/>
    <property type="match status" value="2"/>
</dbReference>
<protein>
    <recommendedName>
        <fullName evidence="2">VOC domain-containing protein</fullName>
    </recommendedName>
</protein>
<dbReference type="Gene3D" id="3.10.180.10">
    <property type="entry name" value="2,3-Dihydroxybiphenyl 1,2-Dioxygenase, domain 1"/>
    <property type="match status" value="2"/>
</dbReference>
<organism evidence="3">
    <name type="scientific">Caldiarchaeum subterraneum</name>
    <dbReference type="NCBI Taxonomy" id="311458"/>
    <lineage>
        <taxon>Archaea</taxon>
        <taxon>Nitrososphaerota</taxon>
        <taxon>Candidatus Caldarchaeales</taxon>
        <taxon>Candidatus Caldarchaeaceae</taxon>
        <taxon>Candidatus Caldarchaeum</taxon>
    </lineage>
</organism>
<evidence type="ECO:0000256" key="1">
    <source>
        <dbReference type="ARBA" id="ARBA00022723"/>
    </source>
</evidence>
<evidence type="ECO:0000259" key="2">
    <source>
        <dbReference type="PROSITE" id="PS51819"/>
    </source>
</evidence>
<dbReference type="PANTHER" id="PTHR43279">
    <property type="entry name" value="CATECHOL-2,3-DIOXYGENASE"/>
    <property type="match status" value="1"/>
</dbReference>
<accession>A0A7J3VT98</accession>
<dbReference type="GO" id="GO:0046872">
    <property type="term" value="F:metal ion binding"/>
    <property type="evidence" value="ECO:0007669"/>
    <property type="project" value="UniProtKB-KW"/>
</dbReference>
<sequence length="280" mass="30785">MSSRFYKRVMGLSSLYEWDGGVVLGTPPKNVLVMLVERKGVAPKPPDRRGLYHLALLLPSRKDLARMFVRLGEFWELDGASDHLVSEAVYLQDPDGHGIEVYHDRPMEAWPKTADGRIRMATLPLNLDSLLAELRGEGTGRALDESWRLGEGTRLGHIHLHVSRLEKAESFYHGLLGFDVVFRMGSALFMSSGGYHHHIGVNTWAGVDAPPPSDEHASLRSFAINVVKKETLSRLVDRLAGEGCSVAEGLVSGMPGFEGATVEDFDGNRVELVLSAGDQD</sequence>
<reference evidence="3" key="1">
    <citation type="journal article" date="2020" name="mSystems">
        <title>Genome- and Community-Level Interaction Insights into Carbon Utilization and Element Cycling Functions of Hydrothermarchaeota in Hydrothermal Sediment.</title>
        <authorList>
            <person name="Zhou Z."/>
            <person name="Liu Y."/>
            <person name="Xu W."/>
            <person name="Pan J."/>
            <person name="Luo Z.H."/>
            <person name="Li M."/>
        </authorList>
    </citation>
    <scope>NUCLEOTIDE SEQUENCE [LARGE SCALE GENOMIC DNA]</scope>
    <source>
        <strain evidence="3">SpSt-1074</strain>
    </source>
</reference>
<dbReference type="PROSITE" id="PS00934">
    <property type="entry name" value="GLYOXALASE_I_1"/>
    <property type="match status" value="1"/>
</dbReference>
<feature type="domain" description="VOC" evidence="2">
    <location>
        <begin position="154"/>
        <end position="275"/>
    </location>
</feature>
<evidence type="ECO:0000313" key="3">
    <source>
        <dbReference type="EMBL" id="HHM44374.1"/>
    </source>
</evidence>
<feature type="domain" description="VOC" evidence="2">
    <location>
        <begin position="1"/>
        <end position="104"/>
    </location>
</feature>
<name>A0A7J3VT98_CALS0</name>
<gene>
    <name evidence="3" type="ORF">ENM31_03635</name>
</gene>
<comment type="caution">
    <text evidence="3">The sequence shown here is derived from an EMBL/GenBank/DDBJ whole genome shotgun (WGS) entry which is preliminary data.</text>
</comment>
<dbReference type="AlphaFoldDB" id="A0A7J3VT98"/>
<dbReference type="InterPro" id="IPR029068">
    <property type="entry name" value="Glyas_Bleomycin-R_OHBP_Dase"/>
</dbReference>
<dbReference type="InterPro" id="IPR004360">
    <property type="entry name" value="Glyas_Fos-R_dOase_dom"/>
</dbReference>
<proteinExistence type="predicted"/>
<dbReference type="GO" id="GO:0004462">
    <property type="term" value="F:lactoylglutathione lyase activity"/>
    <property type="evidence" value="ECO:0007669"/>
    <property type="project" value="InterPro"/>
</dbReference>
<dbReference type="Pfam" id="PF00903">
    <property type="entry name" value="Glyoxalase"/>
    <property type="match status" value="2"/>
</dbReference>
<dbReference type="PROSITE" id="PS51819">
    <property type="entry name" value="VOC"/>
    <property type="match status" value="2"/>
</dbReference>
<dbReference type="EMBL" id="DRXH01000124">
    <property type="protein sequence ID" value="HHM44374.1"/>
    <property type="molecule type" value="Genomic_DNA"/>
</dbReference>
<dbReference type="InterPro" id="IPR037523">
    <property type="entry name" value="VOC_core"/>
</dbReference>
<keyword evidence="1" id="KW-0479">Metal-binding</keyword>